<protein>
    <submittedName>
        <fullName evidence="2">Uncharacterized protein</fullName>
    </submittedName>
</protein>
<accession>A0AAN8MDX6</accession>
<gene>
    <name evidence="2" type="ORF">J4Q44_G00036500</name>
</gene>
<feature type="region of interest" description="Disordered" evidence="1">
    <location>
        <begin position="1"/>
        <end position="23"/>
    </location>
</feature>
<evidence type="ECO:0000256" key="1">
    <source>
        <dbReference type="SAM" id="MobiDB-lite"/>
    </source>
</evidence>
<sequence length="68" mass="7664">MENVETAEEKLAKEKDLQAESSDAGQLPIEVLQADSPAIIIGEEFDKSPITIIYMHMDWVNTTTQWNV</sequence>
<feature type="compositionally biased region" description="Basic and acidic residues" evidence="1">
    <location>
        <begin position="7"/>
        <end position="18"/>
    </location>
</feature>
<organism evidence="2 3">
    <name type="scientific">Coregonus suidteri</name>
    <dbReference type="NCBI Taxonomy" id="861788"/>
    <lineage>
        <taxon>Eukaryota</taxon>
        <taxon>Metazoa</taxon>
        <taxon>Chordata</taxon>
        <taxon>Craniata</taxon>
        <taxon>Vertebrata</taxon>
        <taxon>Euteleostomi</taxon>
        <taxon>Actinopterygii</taxon>
        <taxon>Neopterygii</taxon>
        <taxon>Teleostei</taxon>
        <taxon>Protacanthopterygii</taxon>
        <taxon>Salmoniformes</taxon>
        <taxon>Salmonidae</taxon>
        <taxon>Coregoninae</taxon>
        <taxon>Coregonus</taxon>
    </lineage>
</organism>
<comment type="caution">
    <text evidence="2">The sequence shown here is derived from an EMBL/GenBank/DDBJ whole genome shotgun (WGS) entry which is preliminary data.</text>
</comment>
<dbReference type="Proteomes" id="UP001356427">
    <property type="component" value="Unassembled WGS sequence"/>
</dbReference>
<proteinExistence type="predicted"/>
<evidence type="ECO:0000313" key="2">
    <source>
        <dbReference type="EMBL" id="KAK6328004.1"/>
    </source>
</evidence>
<reference evidence="2 3" key="1">
    <citation type="submission" date="2021-04" db="EMBL/GenBank/DDBJ databases">
        <authorList>
            <person name="De Guttry C."/>
            <person name="Zahm M."/>
            <person name="Klopp C."/>
            <person name="Cabau C."/>
            <person name="Louis A."/>
            <person name="Berthelot C."/>
            <person name="Parey E."/>
            <person name="Roest Crollius H."/>
            <person name="Montfort J."/>
            <person name="Robinson-Rechavi M."/>
            <person name="Bucao C."/>
            <person name="Bouchez O."/>
            <person name="Gislard M."/>
            <person name="Lluch J."/>
            <person name="Milhes M."/>
            <person name="Lampietro C."/>
            <person name="Lopez Roques C."/>
            <person name="Donnadieu C."/>
            <person name="Braasch I."/>
            <person name="Desvignes T."/>
            <person name="Postlethwait J."/>
            <person name="Bobe J."/>
            <person name="Wedekind C."/>
            <person name="Guiguen Y."/>
        </authorList>
    </citation>
    <scope>NUCLEOTIDE SEQUENCE [LARGE SCALE GENOMIC DNA]</scope>
    <source>
        <strain evidence="2">Cs_M1</strain>
        <tissue evidence="2">Blood</tissue>
    </source>
</reference>
<dbReference type="AlphaFoldDB" id="A0AAN8MDX6"/>
<evidence type="ECO:0000313" key="3">
    <source>
        <dbReference type="Proteomes" id="UP001356427"/>
    </source>
</evidence>
<name>A0AAN8MDX6_9TELE</name>
<dbReference type="EMBL" id="JAGTTL010000002">
    <property type="protein sequence ID" value="KAK6328004.1"/>
    <property type="molecule type" value="Genomic_DNA"/>
</dbReference>
<keyword evidence="3" id="KW-1185">Reference proteome</keyword>